<keyword evidence="3" id="KW-0813">Transport</keyword>
<dbReference type="GO" id="GO:0000407">
    <property type="term" value="C:phagophore assembly site"/>
    <property type="evidence" value="ECO:0007669"/>
    <property type="project" value="UniProtKB-SubCell"/>
</dbReference>
<dbReference type="InterPro" id="IPR046792">
    <property type="entry name" value="Peptidase_C54_cat"/>
</dbReference>
<comment type="function">
    <text evidence="11">Required for selective autophagic degradation of the nucleus (nucleophagy) as well as for mitophagy which contributes to regulate mitochondrial quantity and quality by eliminating the mitochondria to a basal level to fulfill cellular energy requirements and preventing excess ROS production.</text>
</comment>
<feature type="compositionally biased region" description="Polar residues" evidence="12">
    <location>
        <begin position="172"/>
        <end position="199"/>
    </location>
</feature>
<dbReference type="GO" id="GO:0004197">
    <property type="term" value="F:cysteine-type endopeptidase activity"/>
    <property type="evidence" value="ECO:0007669"/>
    <property type="project" value="TreeGrafter"/>
</dbReference>
<dbReference type="Proteomes" id="UP000076871">
    <property type="component" value="Unassembled WGS sequence"/>
</dbReference>
<evidence type="ECO:0000256" key="9">
    <source>
        <dbReference type="ARBA" id="ARBA00023006"/>
    </source>
</evidence>
<feature type="compositionally biased region" description="Low complexity" evidence="12">
    <location>
        <begin position="1"/>
        <end position="18"/>
    </location>
</feature>
<feature type="domain" description="Peptidase C54 catalytic" evidence="13">
    <location>
        <begin position="326"/>
        <end position="746"/>
    </location>
</feature>
<dbReference type="AlphaFoldDB" id="A0A165FEA5"/>
<dbReference type="SUPFAM" id="SSF54001">
    <property type="entry name" value="Cysteine proteinases"/>
    <property type="match status" value="1"/>
</dbReference>
<dbReference type="GO" id="GO:0015031">
    <property type="term" value="P:protein transport"/>
    <property type="evidence" value="ECO:0007669"/>
    <property type="project" value="UniProtKB-KW"/>
</dbReference>
<feature type="compositionally biased region" description="Low complexity" evidence="12">
    <location>
        <begin position="145"/>
        <end position="156"/>
    </location>
</feature>
<feature type="compositionally biased region" description="Low complexity" evidence="12">
    <location>
        <begin position="46"/>
        <end position="61"/>
    </location>
</feature>
<dbReference type="GO" id="GO:0034727">
    <property type="term" value="P:piecemeal microautophagy of the nucleus"/>
    <property type="evidence" value="ECO:0007669"/>
    <property type="project" value="TreeGrafter"/>
</dbReference>
<dbReference type="STRING" id="1314785.A0A165FEA5"/>
<dbReference type="GO" id="GO:0035973">
    <property type="term" value="P:aggrephagy"/>
    <property type="evidence" value="ECO:0007669"/>
    <property type="project" value="TreeGrafter"/>
</dbReference>
<protein>
    <recommendedName>
        <fullName evidence="11">Cysteine protease</fullName>
        <ecNumber evidence="11">3.4.22.-</ecNumber>
    </recommendedName>
</protein>
<evidence type="ECO:0000313" key="15">
    <source>
        <dbReference type="Proteomes" id="UP000076871"/>
    </source>
</evidence>
<dbReference type="GO" id="GO:0016485">
    <property type="term" value="P:protein processing"/>
    <property type="evidence" value="ECO:0007669"/>
    <property type="project" value="TreeGrafter"/>
</dbReference>
<evidence type="ECO:0000259" key="13">
    <source>
        <dbReference type="Pfam" id="PF03416"/>
    </source>
</evidence>
<feature type="region of interest" description="Disordered" evidence="12">
    <location>
        <begin position="268"/>
        <end position="317"/>
    </location>
</feature>
<dbReference type="PANTHER" id="PTHR22624:SF49">
    <property type="entry name" value="CYSTEINE PROTEASE"/>
    <property type="match status" value="1"/>
</dbReference>
<evidence type="ECO:0000256" key="5">
    <source>
        <dbReference type="ARBA" id="ARBA00022670"/>
    </source>
</evidence>
<evidence type="ECO:0000256" key="10">
    <source>
        <dbReference type="ARBA" id="ARBA00029362"/>
    </source>
</evidence>
<proteinExistence type="inferred from homology"/>
<evidence type="ECO:0000256" key="1">
    <source>
        <dbReference type="ARBA" id="ARBA00004329"/>
    </source>
</evidence>
<keyword evidence="8" id="KW-0653">Protein transport</keyword>
<dbReference type="InParanoid" id="A0A165FEA5"/>
<keyword evidence="11" id="KW-0539">Nucleus</keyword>
<feature type="compositionally biased region" description="Low complexity" evidence="12">
    <location>
        <begin position="107"/>
        <end position="123"/>
    </location>
</feature>
<evidence type="ECO:0000256" key="11">
    <source>
        <dbReference type="RuleBase" id="RU363115"/>
    </source>
</evidence>
<keyword evidence="5 11" id="KW-0645">Protease</keyword>
<organism evidence="14 15">
    <name type="scientific">Laetiporus sulphureus 93-53</name>
    <dbReference type="NCBI Taxonomy" id="1314785"/>
    <lineage>
        <taxon>Eukaryota</taxon>
        <taxon>Fungi</taxon>
        <taxon>Dikarya</taxon>
        <taxon>Basidiomycota</taxon>
        <taxon>Agaricomycotina</taxon>
        <taxon>Agaricomycetes</taxon>
        <taxon>Polyporales</taxon>
        <taxon>Laetiporus</taxon>
    </lineage>
</organism>
<keyword evidence="15" id="KW-1185">Reference proteome</keyword>
<feature type="compositionally biased region" description="Low complexity" evidence="12">
    <location>
        <begin position="648"/>
        <end position="670"/>
    </location>
</feature>
<dbReference type="GeneID" id="63829273"/>
<feature type="compositionally biased region" description="Pro residues" evidence="12">
    <location>
        <begin position="242"/>
        <end position="251"/>
    </location>
</feature>
<feature type="compositionally biased region" description="Acidic residues" evidence="12">
    <location>
        <begin position="782"/>
        <end position="793"/>
    </location>
</feature>
<name>A0A165FEA5_9APHY</name>
<dbReference type="RefSeq" id="XP_040766578.1">
    <property type="nucleotide sequence ID" value="XM_040912245.1"/>
</dbReference>
<evidence type="ECO:0000256" key="7">
    <source>
        <dbReference type="ARBA" id="ARBA00022807"/>
    </source>
</evidence>
<evidence type="ECO:0000256" key="8">
    <source>
        <dbReference type="ARBA" id="ARBA00022927"/>
    </source>
</evidence>
<sequence length="996" mass="108347">MTSTGKSRSPSLSSSPNPAVHTPKLPKFLHKQRDRSKSLLDPNANSSAGSSTTSSSSSCSSPAFDTGKSRKAAKKVFGVRGDREQRRQSQDTNNSLDRVRSTESAGDEPPIIIEPDAEPATEPFNVPRTRAREGSISHAQSAYYPSSSSTSRLSDLPTRLSGWFSHTFSTSNTDLSLPSLLAQQNPGAPSGSPRKSSPLLTAARHGKGHLDKAMRYLLDSDATPDKCTEPIWLLGVEHPGYEQPPSPPPPTASASALNASLGSGSIVRRGSIESRHRSSSNRSSASSSPVVVSPDLTLPDTSSTTSQQSASKDASKDPSRFWPPVFYADFTSRIWLTYRSQFQPIRDTTLSALETEIEENVVLGNSPQPKRWNWSLGGEKGWTSDTGWGCMLRTGQSLLANALLHLHLGREWRRPPYPLYTVDYATYVQIITWFLDNPSPLSPFSVHRMALVGKELGKEVGQWFGPSTAAGAIKTLVHAFPEAGLGVSVASDAVIYQSDVYAASRSTMGSPRKHARSGWGDRAVLVLIGIRLGIDGVNPIYYDSVKALYTFPQSVGIAGGRPSSSYYFIGSQADNLFYLDPHHSRPAIPFKPPPKQGDPTPSRPTSPDSSDERDRNPRKAHHFRSPTTPNALRNSGSGFVNRPPTVPSPLQQQVSSSSNASSSSPSSTQSHARWQSSSAVPDDSEVSSLAADLNPVQRHYVTAYSQAELKTFHCDRVRKMPLSGLDPSMLIGFLCKNENDWLDFRRRISELGRTYKAMFYIYDEPPNWPSDSYDNIGLESFSEPDIDMPEEDNFSDRARSPSASPDTSVHGVGSKSEVDTEEDPIDPVTPGPGKSSFEIPTQQVKGEPEHDDPIDFDDEEDEEWMDPAPYPTGTPPELEPEPEMEAQATPSLSSPPQVHAPPMTQTLSTSSTLSTTSTGSKKRKKKKHAAKEKTPVPSATPVPLQYPFPATSPGEEPQQEANTKRVPQMRTAKARDGGRTQSGGIRGVPTDDPDDF</sequence>
<dbReference type="EC" id="3.4.22.-" evidence="11"/>
<dbReference type="OrthoDB" id="2960936at2759"/>
<keyword evidence="9" id="KW-0072">Autophagy</keyword>
<feature type="compositionally biased region" description="Acidic residues" evidence="12">
    <location>
        <begin position="854"/>
        <end position="865"/>
    </location>
</feature>
<feature type="compositionally biased region" description="Pro residues" evidence="12">
    <location>
        <begin position="589"/>
        <end position="604"/>
    </location>
</feature>
<dbReference type="GO" id="GO:0019786">
    <property type="term" value="F:protein-phosphatidylethanolamide deconjugating activity"/>
    <property type="evidence" value="ECO:0007669"/>
    <property type="project" value="InterPro"/>
</dbReference>
<feature type="compositionally biased region" description="Low complexity" evidence="12">
    <location>
        <begin position="906"/>
        <end position="919"/>
    </location>
</feature>
<accession>A0A165FEA5</accession>
<dbReference type="Pfam" id="PF03416">
    <property type="entry name" value="Peptidase_C54"/>
    <property type="match status" value="1"/>
</dbReference>
<evidence type="ECO:0000313" key="14">
    <source>
        <dbReference type="EMBL" id="KZT08838.1"/>
    </source>
</evidence>
<evidence type="ECO:0000256" key="4">
    <source>
        <dbReference type="ARBA" id="ARBA00022490"/>
    </source>
</evidence>
<dbReference type="GO" id="GO:0000423">
    <property type="term" value="P:mitophagy"/>
    <property type="evidence" value="ECO:0007669"/>
    <property type="project" value="TreeGrafter"/>
</dbReference>
<dbReference type="EMBL" id="KV427613">
    <property type="protein sequence ID" value="KZT08838.1"/>
    <property type="molecule type" value="Genomic_DNA"/>
</dbReference>
<evidence type="ECO:0000256" key="3">
    <source>
        <dbReference type="ARBA" id="ARBA00022448"/>
    </source>
</evidence>
<comment type="catalytic activity">
    <reaction evidence="10">
        <text>[protein]-C-terminal L-amino acid-glycyl-phosphatidylethanolamide + H2O = [protein]-C-terminal L-amino acid-glycine + a 1,2-diacyl-sn-glycero-3-phosphoethanolamine</text>
        <dbReference type="Rhea" id="RHEA:67548"/>
        <dbReference type="Rhea" id="RHEA-COMP:17323"/>
        <dbReference type="Rhea" id="RHEA-COMP:17324"/>
        <dbReference type="ChEBI" id="CHEBI:15377"/>
        <dbReference type="ChEBI" id="CHEBI:64612"/>
        <dbReference type="ChEBI" id="CHEBI:172940"/>
        <dbReference type="ChEBI" id="CHEBI:172941"/>
    </reaction>
    <physiologicalReaction direction="left-to-right" evidence="10">
        <dbReference type="Rhea" id="RHEA:67549"/>
    </physiologicalReaction>
</comment>
<dbReference type="GO" id="GO:0005634">
    <property type="term" value="C:nucleus"/>
    <property type="evidence" value="ECO:0007669"/>
    <property type="project" value="UniProtKB-SubCell"/>
</dbReference>
<feature type="compositionally biased region" description="Polar residues" evidence="12">
    <location>
        <begin position="625"/>
        <end position="638"/>
    </location>
</feature>
<feature type="region of interest" description="Disordered" evidence="12">
    <location>
        <begin position="584"/>
        <end position="686"/>
    </location>
</feature>
<evidence type="ECO:0000256" key="12">
    <source>
        <dbReference type="SAM" id="MobiDB-lite"/>
    </source>
</evidence>
<comment type="similarity">
    <text evidence="2 11">Belongs to the peptidase C54 family.</text>
</comment>
<gene>
    <name evidence="14" type="ORF">LAESUDRAFT_757025</name>
</gene>
<feature type="region of interest" description="Disordered" evidence="12">
    <location>
        <begin position="1"/>
        <end position="156"/>
    </location>
</feature>
<feature type="compositionally biased region" description="Basic and acidic residues" evidence="12">
    <location>
        <begin position="80"/>
        <end position="89"/>
    </location>
</feature>
<evidence type="ECO:0000256" key="2">
    <source>
        <dbReference type="ARBA" id="ARBA00010958"/>
    </source>
</evidence>
<dbReference type="InterPro" id="IPR038765">
    <property type="entry name" value="Papain-like_cys_pep_sf"/>
</dbReference>
<keyword evidence="7" id="KW-0788">Thiol protease</keyword>
<evidence type="ECO:0000256" key="6">
    <source>
        <dbReference type="ARBA" id="ARBA00022801"/>
    </source>
</evidence>
<dbReference type="InterPro" id="IPR005078">
    <property type="entry name" value="Peptidase_C54"/>
</dbReference>
<reference evidence="14 15" key="1">
    <citation type="journal article" date="2016" name="Mol. Biol. Evol.">
        <title>Comparative Genomics of Early-Diverging Mushroom-Forming Fungi Provides Insights into the Origins of Lignocellulose Decay Capabilities.</title>
        <authorList>
            <person name="Nagy L.G."/>
            <person name="Riley R."/>
            <person name="Tritt A."/>
            <person name="Adam C."/>
            <person name="Daum C."/>
            <person name="Floudas D."/>
            <person name="Sun H."/>
            <person name="Yadav J.S."/>
            <person name="Pangilinan J."/>
            <person name="Larsson K.H."/>
            <person name="Matsuura K."/>
            <person name="Barry K."/>
            <person name="Labutti K."/>
            <person name="Kuo R."/>
            <person name="Ohm R.A."/>
            <person name="Bhattacharya S.S."/>
            <person name="Shirouzu T."/>
            <person name="Yoshinaga Y."/>
            <person name="Martin F.M."/>
            <person name="Grigoriev I.V."/>
            <person name="Hibbett D.S."/>
        </authorList>
    </citation>
    <scope>NUCLEOTIDE SEQUENCE [LARGE SCALE GENOMIC DNA]</scope>
    <source>
        <strain evidence="14 15">93-53</strain>
    </source>
</reference>
<dbReference type="PANTHER" id="PTHR22624">
    <property type="entry name" value="CYSTEINE PROTEASE ATG4"/>
    <property type="match status" value="1"/>
</dbReference>
<comment type="subcellular location">
    <subcellularLocation>
        <location evidence="11">Nucleus</location>
    </subcellularLocation>
    <subcellularLocation>
        <location evidence="11">Cytoplasm</location>
    </subcellularLocation>
    <subcellularLocation>
        <location evidence="1">Preautophagosomal structure</location>
    </subcellularLocation>
</comment>
<keyword evidence="4 11" id="KW-0963">Cytoplasm</keyword>
<feature type="region of interest" description="Disordered" evidence="12">
    <location>
        <begin position="773"/>
        <end position="996"/>
    </location>
</feature>
<feature type="compositionally biased region" description="Basic residues" evidence="12">
    <location>
        <begin position="920"/>
        <end position="930"/>
    </location>
</feature>
<feature type="region of interest" description="Disordered" evidence="12">
    <location>
        <begin position="172"/>
        <end position="206"/>
    </location>
</feature>
<feature type="region of interest" description="Disordered" evidence="12">
    <location>
        <begin position="238"/>
        <end position="257"/>
    </location>
</feature>
<dbReference type="GO" id="GO:0000045">
    <property type="term" value="P:autophagosome assembly"/>
    <property type="evidence" value="ECO:0007669"/>
    <property type="project" value="TreeGrafter"/>
</dbReference>
<feature type="compositionally biased region" description="Low complexity" evidence="12">
    <location>
        <begin position="280"/>
        <end position="312"/>
    </location>
</feature>
<keyword evidence="6 11" id="KW-0378">Hydrolase</keyword>